<dbReference type="GeneID" id="34451583"/>
<evidence type="ECO:0000313" key="2">
    <source>
        <dbReference type="Proteomes" id="UP000179179"/>
    </source>
</evidence>
<dbReference type="Pfam" id="PF19086">
    <property type="entry name" value="Terpene_syn_C_2"/>
    <property type="match status" value="1"/>
</dbReference>
<reference evidence="1 2" key="1">
    <citation type="journal article" date="2016" name="Genome Biol. Evol.">
        <title>Draft genome sequence of an aflatoxigenic Aspergillus species, A. bombycis.</title>
        <authorList>
            <person name="Moore G.G."/>
            <person name="Mack B.M."/>
            <person name="Beltz S.B."/>
            <person name="Gilbert M.K."/>
        </authorList>
    </citation>
    <scope>NUCLEOTIDE SEQUENCE [LARGE SCALE GENOMIC DNA]</scope>
    <source>
        <strain evidence="2">NRRL 26010</strain>
    </source>
</reference>
<evidence type="ECO:0000313" key="1">
    <source>
        <dbReference type="EMBL" id="OGM42773.1"/>
    </source>
</evidence>
<dbReference type="Gene3D" id="1.10.600.10">
    <property type="entry name" value="Farnesyl Diphosphate Synthase"/>
    <property type="match status" value="1"/>
</dbReference>
<dbReference type="Proteomes" id="UP000179179">
    <property type="component" value="Unassembled WGS sequence"/>
</dbReference>
<dbReference type="SUPFAM" id="SSF48576">
    <property type="entry name" value="Terpenoid synthases"/>
    <property type="match status" value="1"/>
</dbReference>
<dbReference type="EMBL" id="LYCR01000083">
    <property type="protein sequence ID" value="OGM42773.1"/>
    <property type="molecule type" value="Genomic_DNA"/>
</dbReference>
<proteinExistence type="predicted"/>
<organism evidence="1 2">
    <name type="scientific">Aspergillus bombycis</name>
    <dbReference type="NCBI Taxonomy" id="109264"/>
    <lineage>
        <taxon>Eukaryota</taxon>
        <taxon>Fungi</taxon>
        <taxon>Dikarya</taxon>
        <taxon>Ascomycota</taxon>
        <taxon>Pezizomycotina</taxon>
        <taxon>Eurotiomycetes</taxon>
        <taxon>Eurotiomycetidae</taxon>
        <taxon>Eurotiales</taxon>
        <taxon>Aspergillaceae</taxon>
        <taxon>Aspergillus</taxon>
    </lineage>
</organism>
<dbReference type="OrthoDB" id="3004402at2759"/>
<sequence>MGTSTNRDKGGHFMPITHIYDPVLDIETSFDPDVFSFLQDSDEGLGGPGCYSNSIVLYPSELSISWPSYLPCCRQSKHWKIAESMTKELLDAIYEDSGRVARDNGVMPPELQDASSDVRRKEVEIMATSVKSTAYMYPNASPVRAGMLSQSMLLVFLHDDVVESSPLDAGSTITDAIFAPYGTAQKRCEALRSYLAAIVEEDPSLGKRLLSSVLTWLNHTKGYRSIALTVFESLRNYLDFRSDDIAQEFILTQTMFACNIHLSETEIQVFSKLIRIYVTHISLTNDLYSFRRENEEYERTGALLINAVDVIRKEYQVSLVTAKQFARGFILDTECEFSGEFKMLISSGLLNDGQIRFAKALAECLAGQIFYSITSDRYGGGKAARVISA</sequence>
<keyword evidence="2" id="KW-1185">Reference proteome</keyword>
<accession>A0A1F7ZTJ2</accession>
<protein>
    <recommendedName>
        <fullName evidence="3">Isoprenoid synthase domain-containing protein</fullName>
    </recommendedName>
</protein>
<dbReference type="AlphaFoldDB" id="A0A1F7ZTJ2"/>
<comment type="caution">
    <text evidence="1">The sequence shown here is derived from an EMBL/GenBank/DDBJ whole genome shotgun (WGS) entry which is preliminary data.</text>
</comment>
<name>A0A1F7ZTJ2_9EURO</name>
<evidence type="ECO:0008006" key="3">
    <source>
        <dbReference type="Google" id="ProtNLM"/>
    </source>
</evidence>
<dbReference type="RefSeq" id="XP_022386490.1">
    <property type="nucleotide sequence ID" value="XM_022535322.1"/>
</dbReference>
<dbReference type="InterPro" id="IPR008949">
    <property type="entry name" value="Isoprenoid_synthase_dom_sf"/>
</dbReference>
<gene>
    <name evidence="1" type="ORF">ABOM_008193</name>
</gene>